<feature type="repeat" description="PPR" evidence="2">
    <location>
        <begin position="167"/>
        <end position="197"/>
    </location>
</feature>
<feature type="repeat" description="PPR" evidence="2">
    <location>
        <begin position="71"/>
        <end position="101"/>
    </location>
</feature>
<keyword evidence="1" id="KW-0677">Repeat</keyword>
<dbReference type="FunFam" id="1.25.40.10:FF:000606">
    <property type="entry name" value="Putative pentatricopeptide repeat-containing protein"/>
    <property type="match status" value="1"/>
</dbReference>
<dbReference type="InterPro" id="IPR002885">
    <property type="entry name" value="PPR_rpt"/>
</dbReference>
<comment type="caution">
    <text evidence="3">The sequence shown here is derived from an EMBL/GenBank/DDBJ whole genome shotgun (WGS) entry which is preliminary data.</text>
</comment>
<evidence type="ECO:0000313" key="4">
    <source>
        <dbReference type="Proteomes" id="UP000323000"/>
    </source>
</evidence>
<gene>
    <name evidence="3" type="ORF">EZV62_007788</name>
</gene>
<dbReference type="SUPFAM" id="SSF48452">
    <property type="entry name" value="TPR-like"/>
    <property type="match status" value="1"/>
</dbReference>
<dbReference type="PANTHER" id="PTHR47926:SF347">
    <property type="entry name" value="PENTATRICOPEPTIDE REPEAT-CONTAINING PROTEIN"/>
    <property type="match status" value="1"/>
</dbReference>
<sequence>MLQKRAATYVHHHLSRSYSSIFKHNFSNFSNLIPHKTSKFLVYCNTQIAINGRDRNLKEAESIFNRMPHKSTVSWTAMLTAYAQNGQIAKARNLFDEIPDRTTASYNAMITAYVKNGSNVEEAYELFARMPVRNGVSYAAMITGFVRRGMMDKAEEFYADIPGEWRDPVCSNALISGYLKLGRLEEAVRVFKDMVETDLVSWSSMVDGYCKKGRVVEGRGLFDMMPERNVITWTAMIDGYMKVGCFENGFGLFSSMRRGVVKVNSNTLTVMFEACGNFCRYREGVQIHGLVSRMGFNFDIFLGNSIITMYCRIGFVDEANKIFWMMNKKDLVSWNSLISGYVQNDEIEEADRLFQIMPVKDLVSWTTMIAGFSNEGNIEKSIQLFRMMPEKDDFSWTAVISGFVNNELYEEAFRWFIGMLQKEIRPNQLTLSSVLSASAGLATLNQGAQVHALVLKMGLEFDLYVQSSLVSMYSKCGYVAEAYWIFTNISAPNIVSFNSMITGFAQNGFGEEALNLFRRMKNEGKEPNRITFLGVLSACTHVGLVQEGLEYFKSMKSSYGIQPEPDHYACMIDLLGRAGLLDEAIDMIRSMPYKPHAGVWGALLGASRNHLHLDFAKLAAQHLIELEPDNASPYVVLSNLYSIVGKKMDADQVRMTKKLKGVRKSPGCSWITVKDKVHLFLAGEQSHTDLNKIRFTLSTISKEMKGLSRHREDWLSFDQSSDIS</sequence>
<protein>
    <recommendedName>
        <fullName evidence="5">DYW domain-containing protein</fullName>
    </recommendedName>
</protein>
<dbReference type="InterPro" id="IPR046960">
    <property type="entry name" value="PPR_At4g14850-like_plant"/>
</dbReference>
<evidence type="ECO:0008006" key="5">
    <source>
        <dbReference type="Google" id="ProtNLM"/>
    </source>
</evidence>
<dbReference type="InterPro" id="IPR046848">
    <property type="entry name" value="E_motif"/>
</dbReference>
<proteinExistence type="predicted"/>
<dbReference type="EMBL" id="VAHF01000003">
    <property type="protein sequence ID" value="TXG66513.1"/>
    <property type="molecule type" value="Genomic_DNA"/>
</dbReference>
<organism evidence="3 4">
    <name type="scientific">Acer yangbiense</name>
    <dbReference type="NCBI Taxonomy" id="1000413"/>
    <lineage>
        <taxon>Eukaryota</taxon>
        <taxon>Viridiplantae</taxon>
        <taxon>Streptophyta</taxon>
        <taxon>Embryophyta</taxon>
        <taxon>Tracheophyta</taxon>
        <taxon>Spermatophyta</taxon>
        <taxon>Magnoliopsida</taxon>
        <taxon>eudicotyledons</taxon>
        <taxon>Gunneridae</taxon>
        <taxon>Pentapetalae</taxon>
        <taxon>rosids</taxon>
        <taxon>malvids</taxon>
        <taxon>Sapindales</taxon>
        <taxon>Sapindaceae</taxon>
        <taxon>Hippocastanoideae</taxon>
        <taxon>Acereae</taxon>
        <taxon>Acer</taxon>
    </lineage>
</organism>
<dbReference type="FunFam" id="1.25.40.10:FF:000280">
    <property type="entry name" value="Pentatricopeptide repeat-containing protein"/>
    <property type="match status" value="1"/>
</dbReference>
<dbReference type="InterPro" id="IPR011990">
    <property type="entry name" value="TPR-like_helical_dom_sf"/>
</dbReference>
<name>A0A5C7IAR0_9ROSI</name>
<dbReference type="OrthoDB" id="1903086at2759"/>
<dbReference type="Pfam" id="PF12854">
    <property type="entry name" value="PPR_1"/>
    <property type="match status" value="1"/>
</dbReference>
<keyword evidence="4" id="KW-1185">Reference proteome</keyword>
<dbReference type="GO" id="GO:0009451">
    <property type="term" value="P:RNA modification"/>
    <property type="evidence" value="ECO:0007669"/>
    <property type="project" value="InterPro"/>
</dbReference>
<dbReference type="PANTHER" id="PTHR47926">
    <property type="entry name" value="PENTATRICOPEPTIDE REPEAT-CONTAINING PROTEIN"/>
    <property type="match status" value="1"/>
</dbReference>
<evidence type="ECO:0000256" key="1">
    <source>
        <dbReference type="ARBA" id="ARBA00022737"/>
    </source>
</evidence>
<feature type="repeat" description="PPR" evidence="2">
    <location>
        <begin position="198"/>
        <end position="232"/>
    </location>
</feature>
<evidence type="ECO:0000256" key="2">
    <source>
        <dbReference type="PROSITE-ProRule" id="PRU00708"/>
    </source>
</evidence>
<dbReference type="Pfam" id="PF13041">
    <property type="entry name" value="PPR_2"/>
    <property type="match status" value="3"/>
</dbReference>
<dbReference type="Proteomes" id="UP000323000">
    <property type="component" value="Chromosome 3"/>
</dbReference>
<accession>A0A5C7IAR0</accession>
<dbReference type="Pfam" id="PF01535">
    <property type="entry name" value="PPR"/>
    <property type="match status" value="8"/>
</dbReference>
<evidence type="ECO:0000313" key="3">
    <source>
        <dbReference type="EMBL" id="TXG66513.1"/>
    </source>
</evidence>
<dbReference type="AlphaFoldDB" id="A0A5C7IAR0"/>
<dbReference type="GO" id="GO:0003723">
    <property type="term" value="F:RNA binding"/>
    <property type="evidence" value="ECO:0007669"/>
    <property type="project" value="InterPro"/>
</dbReference>
<feature type="repeat" description="PPR" evidence="2">
    <location>
        <begin position="493"/>
        <end position="527"/>
    </location>
</feature>
<feature type="repeat" description="PPR" evidence="2">
    <location>
        <begin position="392"/>
        <end position="426"/>
    </location>
</feature>
<feature type="repeat" description="PPR" evidence="2">
    <location>
        <begin position="102"/>
        <end position="137"/>
    </location>
</feature>
<dbReference type="PROSITE" id="PS51375">
    <property type="entry name" value="PPR"/>
    <property type="match status" value="7"/>
</dbReference>
<dbReference type="Gene3D" id="1.25.40.10">
    <property type="entry name" value="Tetratricopeptide repeat domain"/>
    <property type="match status" value="6"/>
</dbReference>
<dbReference type="FunFam" id="1.25.40.10:FF:000144">
    <property type="entry name" value="Pentatricopeptide repeat-containing protein, mitochondrial"/>
    <property type="match status" value="1"/>
</dbReference>
<reference evidence="4" key="1">
    <citation type="journal article" date="2019" name="Gigascience">
        <title>De novo genome assembly of the endangered Acer yangbiense, a plant species with extremely small populations endemic to Yunnan Province, China.</title>
        <authorList>
            <person name="Yang J."/>
            <person name="Wariss H.M."/>
            <person name="Tao L."/>
            <person name="Zhang R."/>
            <person name="Yun Q."/>
            <person name="Hollingsworth P."/>
            <person name="Dao Z."/>
            <person name="Luo G."/>
            <person name="Guo H."/>
            <person name="Ma Y."/>
            <person name="Sun W."/>
        </authorList>
    </citation>
    <scope>NUCLEOTIDE SEQUENCE [LARGE SCALE GENOMIC DNA]</scope>
    <source>
        <strain evidence="4">cv. Malutang</strain>
    </source>
</reference>
<feature type="repeat" description="PPR" evidence="2">
    <location>
        <begin position="330"/>
        <end position="364"/>
    </location>
</feature>
<dbReference type="Pfam" id="PF20431">
    <property type="entry name" value="E_motif"/>
    <property type="match status" value="1"/>
</dbReference>
<dbReference type="NCBIfam" id="TIGR00756">
    <property type="entry name" value="PPR"/>
    <property type="match status" value="11"/>
</dbReference>